<sequence>MPFKLADFPREAAAKLGRFVSFATKSFVDISIHTTLVRQFTVQRESVSSDITLSFVIPVQDHYLLWENCLKSTIPRLSVNYLFDKGGDDEPRMITVILAKQQLRMFLECANFFISKAYIGVLKIEAVPNEIVEIFSDNMKTKNIRQMHIDTSNIDSDFSPWLHFINKFNTDAFHYITQILKKEDIEFLQQIKSQVIRILVHKYAYKSVDIVSYVQEILREIPNGVVLCENNGRDWTSSISFISREDIEKLLQSFHRSGKKLSLLTYTNAEPMELQIGMYKVTVEDDPIPRYISIKYIF</sequence>
<evidence type="ECO:0000313" key="1">
    <source>
        <dbReference type="EnsemblMetazoa" id="PPA42192.1"/>
    </source>
</evidence>
<organism evidence="1 2">
    <name type="scientific">Pristionchus pacificus</name>
    <name type="common">Parasitic nematode worm</name>
    <dbReference type="NCBI Taxonomy" id="54126"/>
    <lineage>
        <taxon>Eukaryota</taxon>
        <taxon>Metazoa</taxon>
        <taxon>Ecdysozoa</taxon>
        <taxon>Nematoda</taxon>
        <taxon>Chromadorea</taxon>
        <taxon>Rhabditida</taxon>
        <taxon>Rhabditina</taxon>
        <taxon>Diplogasteromorpha</taxon>
        <taxon>Diplogasteroidea</taxon>
        <taxon>Neodiplogasteridae</taxon>
        <taxon>Pristionchus</taxon>
    </lineage>
</organism>
<evidence type="ECO:0000313" key="2">
    <source>
        <dbReference type="Proteomes" id="UP000005239"/>
    </source>
</evidence>
<dbReference type="AlphaFoldDB" id="A0A2A6BZS7"/>
<dbReference type="EnsemblMetazoa" id="PPA42192.1">
    <property type="protein sequence ID" value="PPA42192.1"/>
    <property type="gene ID" value="WBGene00280561"/>
</dbReference>
<keyword evidence="2" id="KW-1185">Reference proteome</keyword>
<proteinExistence type="predicted"/>
<dbReference type="Proteomes" id="UP000005239">
    <property type="component" value="Unassembled WGS sequence"/>
</dbReference>
<name>A0A2A6BZS7_PRIPA</name>
<accession>A0A2A6BZS7</accession>
<reference evidence="2" key="1">
    <citation type="journal article" date="2008" name="Nat. Genet.">
        <title>The Pristionchus pacificus genome provides a unique perspective on nematode lifestyle and parasitism.</title>
        <authorList>
            <person name="Dieterich C."/>
            <person name="Clifton S.W."/>
            <person name="Schuster L.N."/>
            <person name="Chinwalla A."/>
            <person name="Delehaunty K."/>
            <person name="Dinkelacker I."/>
            <person name="Fulton L."/>
            <person name="Fulton R."/>
            <person name="Godfrey J."/>
            <person name="Minx P."/>
            <person name="Mitreva M."/>
            <person name="Roeseler W."/>
            <person name="Tian H."/>
            <person name="Witte H."/>
            <person name="Yang S.P."/>
            <person name="Wilson R.K."/>
            <person name="Sommer R.J."/>
        </authorList>
    </citation>
    <scope>NUCLEOTIDE SEQUENCE [LARGE SCALE GENOMIC DNA]</scope>
    <source>
        <strain evidence="2">PS312</strain>
    </source>
</reference>
<reference evidence="1" key="2">
    <citation type="submission" date="2022-06" db="UniProtKB">
        <authorList>
            <consortium name="EnsemblMetazoa"/>
        </authorList>
    </citation>
    <scope>IDENTIFICATION</scope>
    <source>
        <strain evidence="1">PS312</strain>
    </source>
</reference>
<accession>A0A8R1UYG7</accession>
<gene>
    <name evidence="1" type="primary">WBGene00280561</name>
</gene>
<protein>
    <submittedName>
        <fullName evidence="1">Uncharacterized protein</fullName>
    </submittedName>
</protein>